<accession>A0A0R1MHV7</accession>
<keyword evidence="2" id="KW-1185">Reference proteome</keyword>
<dbReference type="EMBL" id="AZDX01000070">
    <property type="protein sequence ID" value="KRL03368.1"/>
    <property type="molecule type" value="Genomic_DNA"/>
</dbReference>
<dbReference type="STRING" id="1423759.FC92_GL002073"/>
<dbReference type="NCBIfam" id="NF041284">
    <property type="entry name" value="PrgO"/>
    <property type="match status" value="1"/>
</dbReference>
<dbReference type="AlphaFoldDB" id="A0A0R1MHV7"/>
<dbReference type="PATRIC" id="fig|1423759.3.peg.2165"/>
<evidence type="ECO:0000313" key="1">
    <source>
        <dbReference type="EMBL" id="KRL03368.1"/>
    </source>
</evidence>
<reference evidence="1 2" key="1">
    <citation type="journal article" date="2015" name="Genome Announc.">
        <title>Expanding the biotechnology potential of lactobacilli through comparative genomics of 213 strains and associated genera.</title>
        <authorList>
            <person name="Sun Z."/>
            <person name="Harris H.M."/>
            <person name="McCann A."/>
            <person name="Guo C."/>
            <person name="Argimon S."/>
            <person name="Zhang W."/>
            <person name="Yang X."/>
            <person name="Jeffery I.B."/>
            <person name="Cooney J.C."/>
            <person name="Kagawa T.F."/>
            <person name="Liu W."/>
            <person name="Song Y."/>
            <person name="Salvetti E."/>
            <person name="Wrobel A."/>
            <person name="Rasinkangas P."/>
            <person name="Parkhill J."/>
            <person name="Rea M.C."/>
            <person name="O'Sullivan O."/>
            <person name="Ritari J."/>
            <person name="Douillard F.P."/>
            <person name="Paul Ross R."/>
            <person name="Yang R."/>
            <person name="Briner A.E."/>
            <person name="Felis G.E."/>
            <person name="de Vos W.M."/>
            <person name="Barrangou R."/>
            <person name="Klaenhammer T.R."/>
            <person name="Caufield P.W."/>
            <person name="Cui Y."/>
            <person name="Zhang H."/>
            <person name="O'Toole P.W."/>
        </authorList>
    </citation>
    <scope>NUCLEOTIDE SEQUENCE [LARGE SCALE GENOMIC DNA]</scope>
    <source>
        <strain evidence="1 2">DSM 19519</strain>
    </source>
</reference>
<dbReference type="GeneID" id="98309643"/>
<proteinExistence type="predicted"/>
<dbReference type="Proteomes" id="UP000051448">
    <property type="component" value="Unassembled WGS sequence"/>
</dbReference>
<organism evidence="1 2">
    <name type="scientific">Liquorilactobacillus hordei DSM 19519</name>
    <dbReference type="NCBI Taxonomy" id="1423759"/>
    <lineage>
        <taxon>Bacteria</taxon>
        <taxon>Bacillati</taxon>
        <taxon>Bacillota</taxon>
        <taxon>Bacilli</taxon>
        <taxon>Lactobacillales</taxon>
        <taxon>Lactobacillaceae</taxon>
        <taxon>Liquorilactobacillus</taxon>
    </lineage>
</organism>
<dbReference type="RefSeq" id="WP_057870418.1">
    <property type="nucleotide sequence ID" value="NZ_AZDX01000070.1"/>
</dbReference>
<comment type="caution">
    <text evidence="1">The sequence shown here is derived from an EMBL/GenBank/DDBJ whole genome shotgun (WGS) entry which is preliminary data.</text>
</comment>
<dbReference type="OrthoDB" id="2295973at2"/>
<sequence length="92" mass="10764">MALLKRDNNVQPNIKNTADVSRDLSIKKEYKATERKTIKVDPPVYDLIKSMSIVTNTKMYDLVKQMCEVYLDNNVSQRQKETILLMIKENEK</sequence>
<gene>
    <name evidence="1" type="ORF">FC92_GL002073</name>
</gene>
<name>A0A0R1MHV7_9LACO</name>
<protein>
    <submittedName>
        <fullName evidence="1">Uncharacterized protein</fullName>
    </submittedName>
</protein>
<evidence type="ECO:0000313" key="2">
    <source>
        <dbReference type="Proteomes" id="UP000051448"/>
    </source>
</evidence>